<feature type="domain" description="MannoseP isomerase/GMP-like beta-helix" evidence="1">
    <location>
        <begin position="52"/>
        <end position="102"/>
    </location>
</feature>
<dbReference type="AlphaFoldDB" id="A0A1F4WJG6"/>
<dbReference type="Gene3D" id="3.90.550.10">
    <property type="entry name" value="Spore Coat Polysaccharide Biosynthesis Protein SpsA, Chain A"/>
    <property type="match status" value="1"/>
</dbReference>
<gene>
    <name evidence="2" type="ORF">A2415_05265</name>
</gene>
<reference evidence="2 3" key="1">
    <citation type="journal article" date="2016" name="Nat. Commun.">
        <title>Thousands of microbial genomes shed light on interconnected biogeochemical processes in an aquifer system.</title>
        <authorList>
            <person name="Anantharaman K."/>
            <person name="Brown C.T."/>
            <person name="Hug L.A."/>
            <person name="Sharon I."/>
            <person name="Castelle C.J."/>
            <person name="Probst A.J."/>
            <person name="Thomas B.C."/>
            <person name="Singh A."/>
            <person name="Wilkins M.J."/>
            <person name="Karaoz U."/>
            <person name="Brodie E.L."/>
            <person name="Williams K.H."/>
            <person name="Hubbard S.S."/>
            <person name="Banfield J.F."/>
        </authorList>
    </citation>
    <scope>NUCLEOTIDE SEQUENCE [LARGE SCALE GENOMIC DNA]</scope>
</reference>
<sequence>MPPGPIEDVTQEVHKVGESLIVELPFRWIDFGTFESLSKYLKDKGMYKPSENIVEIDAKDNFVMLDDPNKIVALINVENLVIVDTGDALMVCRADQSGKVKDALNMVKERKLALT</sequence>
<dbReference type="PANTHER" id="PTHR46390">
    <property type="entry name" value="MANNOSE-1-PHOSPHATE GUANYLYLTRANSFERASE"/>
    <property type="match status" value="1"/>
</dbReference>
<dbReference type="Proteomes" id="UP000179113">
    <property type="component" value="Unassembled WGS sequence"/>
</dbReference>
<dbReference type="Pfam" id="PF22640">
    <property type="entry name" value="ManC_GMP_beta-helix"/>
    <property type="match status" value="1"/>
</dbReference>
<dbReference type="EMBL" id="MEWA01000020">
    <property type="protein sequence ID" value="OGC69531.1"/>
    <property type="molecule type" value="Genomic_DNA"/>
</dbReference>
<evidence type="ECO:0000259" key="1">
    <source>
        <dbReference type="Pfam" id="PF22640"/>
    </source>
</evidence>
<evidence type="ECO:0000313" key="3">
    <source>
        <dbReference type="Proteomes" id="UP000179113"/>
    </source>
</evidence>
<dbReference type="InterPro" id="IPR054566">
    <property type="entry name" value="ManC/GMP-like_b-helix"/>
</dbReference>
<dbReference type="GO" id="GO:0004475">
    <property type="term" value="F:mannose-1-phosphate guanylyltransferase (GTP) activity"/>
    <property type="evidence" value="ECO:0007669"/>
    <property type="project" value="TreeGrafter"/>
</dbReference>
<proteinExistence type="predicted"/>
<evidence type="ECO:0000313" key="2">
    <source>
        <dbReference type="EMBL" id="OGC69531.1"/>
    </source>
</evidence>
<dbReference type="PANTHER" id="PTHR46390:SF1">
    <property type="entry name" value="MANNOSE-1-PHOSPHATE GUANYLYLTRANSFERASE"/>
    <property type="match status" value="1"/>
</dbReference>
<dbReference type="GO" id="GO:0009298">
    <property type="term" value="P:GDP-mannose biosynthetic process"/>
    <property type="evidence" value="ECO:0007669"/>
    <property type="project" value="TreeGrafter"/>
</dbReference>
<dbReference type="SUPFAM" id="SSF159283">
    <property type="entry name" value="Guanosine diphospho-D-mannose pyrophosphorylase/mannose-6-phosphate isomerase linker domain"/>
    <property type="match status" value="1"/>
</dbReference>
<dbReference type="InterPro" id="IPR029044">
    <property type="entry name" value="Nucleotide-diphossugar_trans"/>
</dbReference>
<accession>A0A1F4WJG6</accession>
<organism evidence="2 3">
    <name type="scientific">candidate division WWE3 bacterium RIFOXYC1_FULL_39_7</name>
    <dbReference type="NCBI Taxonomy" id="1802643"/>
    <lineage>
        <taxon>Bacteria</taxon>
        <taxon>Katanobacteria</taxon>
    </lineage>
</organism>
<dbReference type="InterPro" id="IPR051161">
    <property type="entry name" value="Mannose-6P_isomerase_type2"/>
</dbReference>
<name>A0A1F4WJG6_UNCKA</name>
<comment type="caution">
    <text evidence="2">The sequence shown here is derived from an EMBL/GenBank/DDBJ whole genome shotgun (WGS) entry which is preliminary data.</text>
</comment>
<protein>
    <recommendedName>
        <fullName evidence="1">MannoseP isomerase/GMP-like beta-helix domain-containing protein</fullName>
    </recommendedName>
</protein>